<dbReference type="InterPro" id="IPR029063">
    <property type="entry name" value="SAM-dependent_MTases_sf"/>
</dbReference>
<dbReference type="AlphaFoldDB" id="A0AAE3YQV9"/>
<accession>A0AAE3YQV9</accession>
<evidence type="ECO:0000313" key="1">
    <source>
        <dbReference type="EMBL" id="MDR7277015.1"/>
    </source>
</evidence>
<comment type="caution">
    <text evidence="1">The sequence shown here is derived from an EMBL/GenBank/DDBJ whole genome shotgun (WGS) entry which is preliminary data.</text>
</comment>
<dbReference type="Pfam" id="PF04672">
    <property type="entry name" value="Methyltransf_19"/>
    <property type="match status" value="1"/>
</dbReference>
<dbReference type="PIRSF" id="PIRSF017393">
    <property type="entry name" value="MTase_SAV2177"/>
    <property type="match status" value="1"/>
</dbReference>
<dbReference type="InterPro" id="IPR006764">
    <property type="entry name" value="SAM_dep_MeTrfase_SAV2177_type"/>
</dbReference>
<sequence length="272" mass="30452">MDENAARSARIDTTTVHSARRYNYLLGGKDNFEVDRAAGREIERLFPGVGISVREGRYFLRRVVEFLAGEAGIDQFLDIGTGLPTENNTHEVAQRVNPSCRVVYVDNDPMVMAHSRALLTSSPEGRTYYLEEDLRNPDGILGHPDVRDVLDFERPIALMLFAVVHFIKDDDESRAIIRRLVDALPSGSYVAMLHFSTDTLPPDLAADHRRRTEAGQTDAFSRTRDQIAEFFTGLELIDPGIVVASEWRSDVPEGQRARHQDVAGYGVVGRKP</sequence>
<organism evidence="1 2">
    <name type="scientific">Catenuloplanes atrovinosus</name>
    <dbReference type="NCBI Taxonomy" id="137266"/>
    <lineage>
        <taxon>Bacteria</taxon>
        <taxon>Bacillati</taxon>
        <taxon>Actinomycetota</taxon>
        <taxon>Actinomycetes</taxon>
        <taxon>Micromonosporales</taxon>
        <taxon>Micromonosporaceae</taxon>
        <taxon>Catenuloplanes</taxon>
    </lineage>
</organism>
<reference evidence="1" key="1">
    <citation type="submission" date="2023-07" db="EMBL/GenBank/DDBJ databases">
        <title>Sequencing the genomes of 1000 actinobacteria strains.</title>
        <authorList>
            <person name="Klenk H.-P."/>
        </authorList>
    </citation>
    <scope>NUCLEOTIDE SEQUENCE</scope>
    <source>
        <strain evidence="1">DSM 44707</strain>
    </source>
</reference>
<dbReference type="EMBL" id="JAVDYB010000001">
    <property type="protein sequence ID" value="MDR7277015.1"/>
    <property type="molecule type" value="Genomic_DNA"/>
</dbReference>
<evidence type="ECO:0000313" key="2">
    <source>
        <dbReference type="Proteomes" id="UP001183643"/>
    </source>
</evidence>
<dbReference type="Gene3D" id="3.40.50.150">
    <property type="entry name" value="Vaccinia Virus protein VP39"/>
    <property type="match status" value="1"/>
</dbReference>
<dbReference type="RefSeq" id="WP_310369219.1">
    <property type="nucleotide sequence ID" value="NZ_JAVDYB010000001.1"/>
</dbReference>
<keyword evidence="2" id="KW-1185">Reference proteome</keyword>
<protein>
    <recommendedName>
        <fullName evidence="3">S-adenosyl methyltransferase</fullName>
    </recommendedName>
</protein>
<dbReference type="Proteomes" id="UP001183643">
    <property type="component" value="Unassembled WGS sequence"/>
</dbReference>
<gene>
    <name evidence="1" type="ORF">J2S41_003793</name>
</gene>
<name>A0AAE3YQV9_9ACTN</name>
<proteinExistence type="predicted"/>
<dbReference type="SUPFAM" id="SSF53335">
    <property type="entry name" value="S-adenosyl-L-methionine-dependent methyltransferases"/>
    <property type="match status" value="1"/>
</dbReference>
<evidence type="ECO:0008006" key="3">
    <source>
        <dbReference type="Google" id="ProtNLM"/>
    </source>
</evidence>